<dbReference type="PANTHER" id="PTHR47926:SF436">
    <property type="entry name" value="PENTATRICOPEPTIDE REPEAT-CONTAINING PROTEIN ELI1, CHLOROPLASTIC-LIKE ISOFORM X2"/>
    <property type="match status" value="1"/>
</dbReference>
<evidence type="ECO:0000313" key="5">
    <source>
        <dbReference type="RefSeq" id="XP_010924258.1"/>
    </source>
</evidence>
<feature type="repeat" description="PPR" evidence="2">
    <location>
        <begin position="58"/>
        <end position="92"/>
    </location>
</feature>
<dbReference type="InterPro" id="IPR046848">
    <property type="entry name" value="E_motif"/>
</dbReference>
<keyword evidence="4" id="KW-1185">Reference proteome</keyword>
<dbReference type="InterPro" id="IPR011990">
    <property type="entry name" value="TPR-like_helical_dom_sf"/>
</dbReference>
<proteinExistence type="predicted"/>
<dbReference type="InterPro" id="IPR002885">
    <property type="entry name" value="PPR_rpt"/>
</dbReference>
<dbReference type="FunFam" id="1.25.40.10:FF:000348">
    <property type="entry name" value="Pentatricopeptide repeat-containing protein chloroplastic"/>
    <property type="match status" value="1"/>
</dbReference>
<dbReference type="NCBIfam" id="TIGR00756">
    <property type="entry name" value="PPR"/>
    <property type="match status" value="3"/>
</dbReference>
<keyword evidence="1" id="KW-0677">Repeat</keyword>
<dbReference type="Pfam" id="PF20431">
    <property type="entry name" value="E_motif"/>
    <property type="match status" value="1"/>
</dbReference>
<dbReference type="RefSeq" id="XP_010924258.1">
    <property type="nucleotide sequence ID" value="XM_010925956.3"/>
</dbReference>
<dbReference type="SUPFAM" id="SSF48452">
    <property type="entry name" value="TPR-like"/>
    <property type="match status" value="2"/>
</dbReference>
<protein>
    <submittedName>
        <fullName evidence="5">Pentatricopeptide repeat-containing protein At5g48910</fullName>
    </submittedName>
</protein>
<feature type="domain" description="DYW" evidence="3">
    <location>
        <begin position="507"/>
        <end position="599"/>
    </location>
</feature>
<dbReference type="Pfam" id="PF01535">
    <property type="entry name" value="PPR"/>
    <property type="match status" value="5"/>
</dbReference>
<feature type="repeat" description="PPR" evidence="2">
    <location>
        <begin position="191"/>
        <end position="225"/>
    </location>
</feature>
<dbReference type="FunFam" id="1.25.40.10:FF:000184">
    <property type="entry name" value="Pentatricopeptide repeat-containing protein, chloroplastic"/>
    <property type="match status" value="1"/>
</dbReference>
<evidence type="ECO:0000256" key="1">
    <source>
        <dbReference type="ARBA" id="ARBA00022737"/>
    </source>
</evidence>
<dbReference type="GO" id="GO:0008270">
    <property type="term" value="F:zinc ion binding"/>
    <property type="evidence" value="ECO:0007669"/>
    <property type="project" value="InterPro"/>
</dbReference>
<evidence type="ECO:0000256" key="2">
    <source>
        <dbReference type="PROSITE-ProRule" id="PRU00708"/>
    </source>
</evidence>
<dbReference type="OrthoDB" id="185373at2759"/>
<gene>
    <name evidence="5" type="primary">LOC105047150</name>
</gene>
<name>A0A6I9RC85_ELAGV</name>
<dbReference type="InParanoid" id="A0A6I9RC85"/>
<dbReference type="PROSITE" id="PS51375">
    <property type="entry name" value="PPR"/>
    <property type="match status" value="5"/>
</dbReference>
<reference evidence="5" key="1">
    <citation type="submission" date="2025-08" db="UniProtKB">
        <authorList>
            <consortium name="RefSeq"/>
        </authorList>
    </citation>
    <scope>IDENTIFICATION</scope>
</reference>
<accession>A0A6I9RC85</accession>
<dbReference type="Pfam" id="PF20430">
    <property type="entry name" value="Eplus_motif"/>
    <property type="match status" value="1"/>
</dbReference>
<dbReference type="InterPro" id="IPR046960">
    <property type="entry name" value="PPR_At4g14850-like_plant"/>
</dbReference>
<dbReference type="InterPro" id="IPR046849">
    <property type="entry name" value="E2_motif"/>
</dbReference>
<dbReference type="GeneID" id="105047150"/>
<feature type="repeat" description="PPR" evidence="2">
    <location>
        <begin position="429"/>
        <end position="463"/>
    </location>
</feature>
<dbReference type="AlphaFoldDB" id="A0A6I9RC85"/>
<feature type="repeat" description="PPR" evidence="2">
    <location>
        <begin position="292"/>
        <end position="326"/>
    </location>
</feature>
<feature type="repeat" description="PPR" evidence="2">
    <location>
        <begin position="160"/>
        <end position="190"/>
    </location>
</feature>
<dbReference type="InterPro" id="IPR032867">
    <property type="entry name" value="DYW_dom"/>
</dbReference>
<organism evidence="4 5">
    <name type="scientific">Elaeis guineensis var. tenera</name>
    <name type="common">Oil palm</name>
    <dbReference type="NCBI Taxonomy" id="51953"/>
    <lineage>
        <taxon>Eukaryota</taxon>
        <taxon>Viridiplantae</taxon>
        <taxon>Streptophyta</taxon>
        <taxon>Embryophyta</taxon>
        <taxon>Tracheophyta</taxon>
        <taxon>Spermatophyta</taxon>
        <taxon>Magnoliopsida</taxon>
        <taxon>Liliopsida</taxon>
        <taxon>Arecaceae</taxon>
        <taxon>Arecoideae</taxon>
        <taxon>Cocoseae</taxon>
        <taxon>Elaeidinae</taxon>
        <taxon>Elaeis</taxon>
    </lineage>
</organism>
<sequence>MQRFLHLKHLHQFHARAVVSGLIHDPFVAGNLLESLLRLDPSALAPALALFSHARARSPFMWNTLVHAHLLNGLPTYALSLFAQMLRDPTSPPNRYSFPIALKALALLQSFKDGVSLHSKILKLGFDSDPFVHATLVHFYGSFGHVGEAHMVFDSISDPSVSAWTALLSGFAKLGQLEVAREMFDRMPERNLVSWNAMISGYVQGGRPLLALELFQEMLVLNVRPNSSVMVSVLVAIAELGALTQGRWVHAYLERSEVEWSPNLRTSLVNMYSKCGDVTSASQTFDRIRDRGVDLWNAMITGLGLNGKGKEALELFDTMLSEGLKPDNMTFIGVLCGCSHSGLVNEGMECFEAMSQLHNVPPKVEHYSCMVDLLGRAGLLNEALELIRNMPVEANGRVWGSLFGACRIHGDVELGETAGKLLIELEPGKPGHYVLLANLYALQGRWKDAIDLRDTMKRRGVELEPGCSLTEVDGVVHEFLAGDRTHPRTKEIYDMLDEISKLLRSRGYVPSTRLVLFDISEEEKEGVLFWHSEKLAIAFCLISTGPEEVIRIVKNLRICGDCHSMAKVVSEVYNREIVIRDRSRFHHFRQGSCSCLDYW</sequence>
<evidence type="ECO:0000313" key="4">
    <source>
        <dbReference type="Proteomes" id="UP000504607"/>
    </source>
</evidence>
<evidence type="ECO:0000259" key="3">
    <source>
        <dbReference type="Pfam" id="PF14432"/>
    </source>
</evidence>
<dbReference type="GO" id="GO:0003723">
    <property type="term" value="F:RNA binding"/>
    <property type="evidence" value="ECO:0007669"/>
    <property type="project" value="InterPro"/>
</dbReference>
<dbReference type="KEGG" id="egu:105047150"/>
<dbReference type="Proteomes" id="UP000504607">
    <property type="component" value="Chromosome 6"/>
</dbReference>
<dbReference type="Pfam" id="PF13041">
    <property type="entry name" value="PPR_2"/>
    <property type="match status" value="1"/>
</dbReference>
<dbReference type="PANTHER" id="PTHR47926">
    <property type="entry name" value="PENTATRICOPEPTIDE REPEAT-CONTAINING PROTEIN"/>
    <property type="match status" value="1"/>
</dbReference>
<dbReference type="Pfam" id="PF14432">
    <property type="entry name" value="DYW_deaminase"/>
    <property type="match status" value="1"/>
</dbReference>
<dbReference type="GO" id="GO:0009451">
    <property type="term" value="P:RNA modification"/>
    <property type="evidence" value="ECO:0007669"/>
    <property type="project" value="InterPro"/>
</dbReference>
<dbReference type="Gene3D" id="1.25.40.10">
    <property type="entry name" value="Tetratricopeptide repeat domain"/>
    <property type="match status" value="3"/>
</dbReference>